<comment type="caution">
    <text evidence="1">The sequence shown here is derived from an EMBL/GenBank/DDBJ whole genome shotgun (WGS) entry which is preliminary data.</text>
</comment>
<proteinExistence type="predicted"/>
<sequence length="64" mass="7217">MIQRSMHTQTPIVRCPAPLHWNQDCNGKPGFSGKGPRRPVQLCNGWRTPGAIKQQIINLIENEP</sequence>
<protein>
    <submittedName>
        <fullName evidence="1">Uncharacterized protein</fullName>
    </submittedName>
</protein>
<dbReference type="EMBL" id="JAFBMS010000042">
    <property type="protein sequence ID" value="KAG9340541.1"/>
    <property type="molecule type" value="Genomic_DNA"/>
</dbReference>
<dbReference type="AlphaFoldDB" id="A0A8T2NN93"/>
<name>A0A8T2NN93_9TELE</name>
<accession>A0A8T2NN93</accession>
<evidence type="ECO:0000313" key="2">
    <source>
        <dbReference type="Proteomes" id="UP000824540"/>
    </source>
</evidence>
<gene>
    <name evidence="1" type="ORF">JZ751_021363</name>
</gene>
<reference evidence="1" key="1">
    <citation type="thesis" date="2021" institute="BYU ScholarsArchive" country="Provo, UT, USA">
        <title>Applications of and Algorithms for Genome Assembly and Genomic Analyses with an Emphasis on Marine Teleosts.</title>
        <authorList>
            <person name="Pickett B.D."/>
        </authorList>
    </citation>
    <scope>NUCLEOTIDE SEQUENCE</scope>
    <source>
        <strain evidence="1">HI-2016</strain>
    </source>
</reference>
<evidence type="ECO:0000313" key="1">
    <source>
        <dbReference type="EMBL" id="KAG9340541.1"/>
    </source>
</evidence>
<organism evidence="1 2">
    <name type="scientific">Albula glossodonta</name>
    <name type="common">roundjaw bonefish</name>
    <dbReference type="NCBI Taxonomy" id="121402"/>
    <lineage>
        <taxon>Eukaryota</taxon>
        <taxon>Metazoa</taxon>
        <taxon>Chordata</taxon>
        <taxon>Craniata</taxon>
        <taxon>Vertebrata</taxon>
        <taxon>Euteleostomi</taxon>
        <taxon>Actinopterygii</taxon>
        <taxon>Neopterygii</taxon>
        <taxon>Teleostei</taxon>
        <taxon>Albuliformes</taxon>
        <taxon>Albulidae</taxon>
        <taxon>Albula</taxon>
    </lineage>
</organism>
<dbReference type="Proteomes" id="UP000824540">
    <property type="component" value="Unassembled WGS sequence"/>
</dbReference>
<keyword evidence="2" id="KW-1185">Reference proteome</keyword>